<feature type="chain" id="PRO_5040546427" evidence="17">
    <location>
        <begin position="19"/>
        <end position="498"/>
    </location>
</feature>
<evidence type="ECO:0000256" key="5">
    <source>
        <dbReference type="ARBA" id="ARBA00022729"/>
    </source>
</evidence>
<evidence type="ECO:0000256" key="9">
    <source>
        <dbReference type="ARBA" id="ARBA00023136"/>
    </source>
</evidence>
<dbReference type="InterPro" id="IPR006202">
    <property type="entry name" value="Neur_chan_lig-bd"/>
</dbReference>
<feature type="transmembrane region" description="Helical" evidence="17">
    <location>
        <begin position="296"/>
        <end position="319"/>
    </location>
</feature>
<dbReference type="GO" id="GO:0022848">
    <property type="term" value="F:acetylcholine-gated monoatomic cation-selective channel activity"/>
    <property type="evidence" value="ECO:0007669"/>
    <property type="project" value="InterPro"/>
</dbReference>
<evidence type="ECO:0000256" key="16">
    <source>
        <dbReference type="ARBA" id="ARBA00034104"/>
    </source>
</evidence>
<dbReference type="InterPro" id="IPR018000">
    <property type="entry name" value="Neurotransmitter_ion_chnl_CS"/>
</dbReference>
<evidence type="ECO:0000256" key="4">
    <source>
        <dbReference type="ARBA" id="ARBA00022692"/>
    </source>
</evidence>
<evidence type="ECO:0000256" key="15">
    <source>
        <dbReference type="ARBA" id="ARBA00023303"/>
    </source>
</evidence>
<evidence type="ECO:0000256" key="2">
    <source>
        <dbReference type="ARBA" id="ARBA00022448"/>
    </source>
</evidence>
<evidence type="ECO:0000256" key="7">
    <source>
        <dbReference type="ARBA" id="ARBA00023018"/>
    </source>
</evidence>
<dbReference type="PRINTS" id="PR00252">
    <property type="entry name" value="NRIONCHANNEL"/>
</dbReference>
<gene>
    <name evidence="20" type="ORF">CAMP_LOCUS13761</name>
</gene>
<evidence type="ECO:0000256" key="3">
    <source>
        <dbReference type="ARBA" id="ARBA00022475"/>
    </source>
</evidence>
<evidence type="ECO:0000256" key="11">
    <source>
        <dbReference type="ARBA" id="ARBA00023170"/>
    </source>
</evidence>
<dbReference type="Pfam" id="PF02932">
    <property type="entry name" value="Neur_chan_memb"/>
    <property type="match status" value="1"/>
</dbReference>
<reference evidence="20" key="1">
    <citation type="submission" date="2022-11" db="EMBL/GenBank/DDBJ databases">
        <authorList>
            <person name="Kikuchi T."/>
        </authorList>
    </citation>
    <scope>NUCLEOTIDE SEQUENCE</scope>
    <source>
        <strain evidence="20">PS1010</strain>
    </source>
</reference>
<dbReference type="OrthoDB" id="5975154at2759"/>
<keyword evidence="12" id="KW-0325">Glycoprotein</keyword>
<dbReference type="FunFam" id="2.70.170.10:FF:000016">
    <property type="entry name" value="Nicotinic acetylcholine receptor subunit"/>
    <property type="match status" value="1"/>
</dbReference>
<protein>
    <submittedName>
        <fullName evidence="20">Uncharacterized protein</fullName>
    </submittedName>
</protein>
<dbReference type="SUPFAM" id="SSF63712">
    <property type="entry name" value="Nicotinic receptor ligand binding domain-like"/>
    <property type="match status" value="1"/>
</dbReference>
<dbReference type="NCBIfam" id="TIGR00860">
    <property type="entry name" value="LIC"/>
    <property type="match status" value="1"/>
</dbReference>
<dbReference type="InterPro" id="IPR006201">
    <property type="entry name" value="Neur_channel"/>
</dbReference>
<evidence type="ECO:0000256" key="12">
    <source>
        <dbReference type="ARBA" id="ARBA00023180"/>
    </source>
</evidence>
<keyword evidence="6 17" id="KW-1133">Transmembrane helix</keyword>
<sequence>MIFQFLLTFLFYYCSIHISIIDGSKYERSLYEKLLDKYNILERPVANHSDPVIVHLKIVLQQIIDVDEKNQVVLINAWLDYNWHDYNLMWDKSEYGNITDVRVPAGKIWKPDVLLYNSVDTNFDSTYPTNMIINHDGRVQWVPPGIFKISCKIDIRWFPFDQQHCFFKFGSWTYDGFKVDLRADEQHGIDRSEYMMNGEWDLPLVTTKRNVQFYACCPEPYYDVHFFLVLRRRTLYYGFNLIMPCILTTLMTLLGFTLPPDAGEKITLQITVLLSICFFLSIVSEMSPPTSEAVPLLGIFFTCCMIVVTASTVFTVYVLNLHYRTPDTHEMGTLTRNILLYWLPWFLRMKRPGVNLTYASLPPLFSQKPKRHSESLIRNVKDNECHHSRSNSFDADRKIDQYIMMQPMIPNILPNSVIPNNNPHVDPSQQATLLILHRIYHELKIVTKRMIDSDKEEQASNNWKFAAMVVDRLCLYMFTIFIVASTVGIFWSAPYLVA</sequence>
<keyword evidence="2 17" id="KW-0813">Transport</keyword>
<evidence type="ECO:0000256" key="1">
    <source>
        <dbReference type="ARBA" id="ARBA00009237"/>
    </source>
</evidence>
<dbReference type="GO" id="GO:0004888">
    <property type="term" value="F:transmembrane signaling receptor activity"/>
    <property type="evidence" value="ECO:0007669"/>
    <property type="project" value="InterPro"/>
</dbReference>
<dbReference type="PRINTS" id="PR00254">
    <property type="entry name" value="NICOTINICR"/>
</dbReference>
<keyword evidence="10" id="KW-1015">Disulfide bond</keyword>
<dbReference type="PANTHER" id="PTHR18945">
    <property type="entry name" value="NEUROTRANSMITTER GATED ION CHANNEL"/>
    <property type="match status" value="1"/>
</dbReference>
<dbReference type="InterPro" id="IPR038050">
    <property type="entry name" value="Neuro_actylchol_rec"/>
</dbReference>
<comment type="caution">
    <text evidence="20">The sequence shown here is derived from an EMBL/GenBank/DDBJ whole genome shotgun (WGS) entry which is preliminary data.</text>
</comment>
<evidence type="ECO:0000256" key="17">
    <source>
        <dbReference type="RuleBase" id="RU000687"/>
    </source>
</evidence>
<accession>A0A9P1IVS7</accession>
<dbReference type="Proteomes" id="UP001152747">
    <property type="component" value="Unassembled WGS sequence"/>
</dbReference>
<dbReference type="Pfam" id="PF02931">
    <property type="entry name" value="Neur_chan_LBD"/>
    <property type="match status" value="1"/>
</dbReference>
<keyword evidence="5 17" id="KW-0732">Signal</keyword>
<evidence type="ECO:0000259" key="18">
    <source>
        <dbReference type="Pfam" id="PF02931"/>
    </source>
</evidence>
<feature type="transmembrane region" description="Helical" evidence="17">
    <location>
        <begin position="473"/>
        <end position="493"/>
    </location>
</feature>
<dbReference type="GO" id="GO:0045211">
    <property type="term" value="C:postsynaptic membrane"/>
    <property type="evidence" value="ECO:0007669"/>
    <property type="project" value="UniProtKB-SubCell"/>
</dbReference>
<evidence type="ECO:0000256" key="13">
    <source>
        <dbReference type="ARBA" id="ARBA00023257"/>
    </source>
</evidence>
<keyword evidence="8 17" id="KW-0406">Ion transport</keyword>
<dbReference type="InterPro" id="IPR036719">
    <property type="entry name" value="Neuro-gated_channel_TM_sf"/>
</dbReference>
<dbReference type="FunFam" id="1.20.58.390:FF:000046">
    <property type="entry name" value="AcetylCholine Receptor"/>
    <property type="match status" value="1"/>
</dbReference>
<comment type="subcellular location">
    <subcellularLocation>
        <location evidence="16">Postsynaptic cell membrane</location>
        <topology evidence="16">Multi-pass membrane protein</topology>
    </subcellularLocation>
</comment>
<keyword evidence="14" id="KW-1071">Ligand-gated ion channel</keyword>
<keyword evidence="21" id="KW-1185">Reference proteome</keyword>
<keyword evidence="13" id="KW-0628">Postsynaptic cell membrane</keyword>
<keyword evidence="15 17" id="KW-0407">Ion channel</keyword>
<feature type="transmembrane region" description="Helical" evidence="17">
    <location>
        <begin position="266"/>
        <end position="284"/>
    </location>
</feature>
<feature type="transmembrane region" description="Helical" evidence="17">
    <location>
        <begin position="235"/>
        <end position="254"/>
    </location>
</feature>
<feature type="domain" description="Neurotransmitter-gated ion-channel transmembrane" evidence="19">
    <location>
        <begin position="241"/>
        <end position="490"/>
    </location>
</feature>
<dbReference type="InterPro" id="IPR036734">
    <property type="entry name" value="Neur_chan_lig-bd_sf"/>
</dbReference>
<evidence type="ECO:0000256" key="6">
    <source>
        <dbReference type="ARBA" id="ARBA00022989"/>
    </source>
</evidence>
<name>A0A9P1IVS7_9PELO</name>
<dbReference type="SUPFAM" id="SSF90112">
    <property type="entry name" value="Neurotransmitter-gated ion-channel transmembrane pore"/>
    <property type="match status" value="1"/>
</dbReference>
<evidence type="ECO:0000313" key="20">
    <source>
        <dbReference type="EMBL" id="CAI5451124.1"/>
    </source>
</evidence>
<feature type="domain" description="Neurotransmitter-gated ion-channel ligand-binding" evidence="18">
    <location>
        <begin position="28"/>
        <end position="234"/>
    </location>
</feature>
<evidence type="ECO:0000259" key="19">
    <source>
        <dbReference type="Pfam" id="PF02932"/>
    </source>
</evidence>
<dbReference type="AlphaFoldDB" id="A0A9P1IVS7"/>
<dbReference type="PROSITE" id="PS00236">
    <property type="entry name" value="NEUROTR_ION_CHANNEL"/>
    <property type="match status" value="1"/>
</dbReference>
<keyword evidence="9 17" id="KW-0472">Membrane</keyword>
<proteinExistence type="inferred from homology"/>
<evidence type="ECO:0000313" key="21">
    <source>
        <dbReference type="Proteomes" id="UP001152747"/>
    </source>
</evidence>
<evidence type="ECO:0000256" key="14">
    <source>
        <dbReference type="ARBA" id="ARBA00023286"/>
    </source>
</evidence>
<evidence type="ECO:0000256" key="10">
    <source>
        <dbReference type="ARBA" id="ARBA00023157"/>
    </source>
</evidence>
<comment type="similarity">
    <text evidence="1">Belongs to the ligand-gated ion channel (TC 1.A.9) family. Acetylcholine receptor (TC 1.A.9.1) subfamily.</text>
</comment>
<dbReference type="InterPro" id="IPR006029">
    <property type="entry name" value="Neurotrans-gated_channel_TM"/>
</dbReference>
<organism evidence="20 21">
    <name type="scientific">Caenorhabditis angaria</name>
    <dbReference type="NCBI Taxonomy" id="860376"/>
    <lineage>
        <taxon>Eukaryota</taxon>
        <taxon>Metazoa</taxon>
        <taxon>Ecdysozoa</taxon>
        <taxon>Nematoda</taxon>
        <taxon>Chromadorea</taxon>
        <taxon>Rhabditida</taxon>
        <taxon>Rhabditina</taxon>
        <taxon>Rhabditomorpha</taxon>
        <taxon>Rhabditoidea</taxon>
        <taxon>Rhabditidae</taxon>
        <taxon>Peloderinae</taxon>
        <taxon>Caenorhabditis</taxon>
    </lineage>
</organism>
<dbReference type="Gene3D" id="1.20.58.390">
    <property type="entry name" value="Neurotransmitter-gated ion-channel transmembrane domain"/>
    <property type="match status" value="2"/>
</dbReference>
<keyword evidence="11" id="KW-0675">Receptor</keyword>
<feature type="signal peptide" evidence="17">
    <location>
        <begin position="1"/>
        <end position="18"/>
    </location>
</feature>
<keyword evidence="4 17" id="KW-0812">Transmembrane</keyword>
<keyword evidence="3" id="KW-1003">Cell membrane</keyword>
<dbReference type="CDD" id="cd19051">
    <property type="entry name" value="LGIC_TM_cation"/>
    <property type="match status" value="1"/>
</dbReference>
<dbReference type="Gene3D" id="2.70.170.10">
    <property type="entry name" value="Neurotransmitter-gated ion-channel ligand-binding domain"/>
    <property type="match status" value="1"/>
</dbReference>
<dbReference type="InterPro" id="IPR002394">
    <property type="entry name" value="Nicotinic_acetylcholine_rcpt"/>
</dbReference>
<dbReference type="CDD" id="cd18997">
    <property type="entry name" value="LGIC_ECD_nAChR"/>
    <property type="match status" value="1"/>
</dbReference>
<evidence type="ECO:0000256" key="8">
    <source>
        <dbReference type="ARBA" id="ARBA00023065"/>
    </source>
</evidence>
<keyword evidence="7" id="KW-0770">Synapse</keyword>
<dbReference type="EMBL" id="CANHGI010000005">
    <property type="protein sequence ID" value="CAI5451124.1"/>
    <property type="molecule type" value="Genomic_DNA"/>
</dbReference>